<proteinExistence type="predicted"/>
<organism evidence="1">
    <name type="scientific">Raoultella ornithinolytica</name>
    <name type="common">Klebsiella ornithinolytica</name>
    <dbReference type="NCBI Taxonomy" id="54291"/>
    <lineage>
        <taxon>Bacteria</taxon>
        <taxon>Pseudomonadati</taxon>
        <taxon>Pseudomonadota</taxon>
        <taxon>Gammaproteobacteria</taxon>
        <taxon>Enterobacterales</taxon>
        <taxon>Enterobacteriaceae</taxon>
        <taxon>Klebsiella/Raoultella group</taxon>
        <taxon>Raoultella</taxon>
    </lineage>
</organism>
<accession>A0A0M4L736</accession>
<reference evidence="1" key="1">
    <citation type="submission" date="2015-06" db="EMBL/GenBank/DDBJ databases">
        <title>Carbapenemase-producing Raoultella ornithinolytica.</title>
        <authorList>
            <person name="Sun J."/>
            <person name="Zhang F."/>
        </authorList>
    </citation>
    <scope>NUCLEOTIDE SEQUENCE</scope>
    <source>
        <strain evidence="1">RJ46C</strain>
        <plasmid evidence="1">pRJ46C</plasmid>
    </source>
</reference>
<geneLocation type="plasmid" evidence="1">
    <name>pRJ46C</name>
</geneLocation>
<evidence type="ECO:0000313" key="1">
    <source>
        <dbReference type="EMBL" id="ALD82490.1"/>
    </source>
</evidence>
<dbReference type="EMBL" id="KT225520">
    <property type="protein sequence ID" value="ALD82490.1"/>
    <property type="molecule type" value="Genomic_DNA"/>
</dbReference>
<dbReference type="RefSeq" id="WP_172687030.1">
    <property type="nucleotide sequence ID" value="NZ_KT225520.1"/>
</dbReference>
<protein>
    <submittedName>
        <fullName evidence="1">Uncharacterized protein</fullName>
    </submittedName>
</protein>
<name>A0A0M4L736_RAOOR</name>
<keyword evidence="1" id="KW-0614">Plasmid</keyword>
<sequence length="48" mass="5739">MQKVFTGLARGFMDIPEDMWLLTKNYLDSDNRWSNQTETIRLLSLFKN</sequence>
<dbReference type="AlphaFoldDB" id="A0A0M4L736"/>